<protein>
    <submittedName>
        <fullName evidence="1">Uncharacterized protein</fullName>
    </submittedName>
</protein>
<dbReference type="InterPro" id="IPR041078">
    <property type="entry name" value="Plavaka"/>
</dbReference>
<organism evidence="1 2">
    <name type="scientific">Lentinula raphanica</name>
    <dbReference type="NCBI Taxonomy" id="153919"/>
    <lineage>
        <taxon>Eukaryota</taxon>
        <taxon>Fungi</taxon>
        <taxon>Dikarya</taxon>
        <taxon>Basidiomycota</taxon>
        <taxon>Agaricomycotina</taxon>
        <taxon>Agaricomycetes</taxon>
        <taxon>Agaricomycetidae</taxon>
        <taxon>Agaricales</taxon>
        <taxon>Marasmiineae</taxon>
        <taxon>Omphalotaceae</taxon>
        <taxon>Lentinula</taxon>
    </lineage>
</organism>
<dbReference type="Pfam" id="PF18759">
    <property type="entry name" value="Plavaka"/>
    <property type="match status" value="1"/>
</dbReference>
<reference evidence="1" key="1">
    <citation type="submission" date="2022-08" db="EMBL/GenBank/DDBJ databases">
        <authorList>
            <consortium name="DOE Joint Genome Institute"/>
            <person name="Min B."/>
            <person name="Riley R."/>
            <person name="Sierra-Patev S."/>
            <person name="Naranjo-Ortiz M."/>
            <person name="Looney B."/>
            <person name="Konkel Z."/>
            <person name="Slot J.C."/>
            <person name="Sakamoto Y."/>
            <person name="Steenwyk J.L."/>
            <person name="Rokas A."/>
            <person name="Carro J."/>
            <person name="Camarero S."/>
            <person name="Ferreira P."/>
            <person name="Molpeceres G."/>
            <person name="Ruiz-Duenas F.J."/>
            <person name="Serrano A."/>
            <person name="Henrissat B."/>
            <person name="Drula E."/>
            <person name="Hughes K.W."/>
            <person name="Mata J.L."/>
            <person name="Ishikawa N.K."/>
            <person name="Vargas-Isla R."/>
            <person name="Ushijima S."/>
            <person name="Smith C.A."/>
            <person name="Ahrendt S."/>
            <person name="Andreopoulos W."/>
            <person name="He G."/>
            <person name="Labutti K."/>
            <person name="Lipzen A."/>
            <person name="Ng V."/>
            <person name="Sandor L."/>
            <person name="Barry K."/>
            <person name="Martinez A.T."/>
            <person name="Xiao Y."/>
            <person name="Gibbons J.G."/>
            <person name="Terashima K."/>
            <person name="Hibbett D.S."/>
            <person name="Grigoriev I.V."/>
        </authorList>
    </citation>
    <scope>NUCLEOTIDE SEQUENCE</scope>
    <source>
        <strain evidence="1">TFB9207</strain>
    </source>
</reference>
<name>A0AA38U2C4_9AGAR</name>
<dbReference type="AlphaFoldDB" id="A0AA38U2C4"/>
<evidence type="ECO:0000313" key="2">
    <source>
        <dbReference type="Proteomes" id="UP001163846"/>
    </source>
</evidence>
<proteinExistence type="predicted"/>
<feature type="non-terminal residue" evidence="1">
    <location>
        <position position="285"/>
    </location>
</feature>
<dbReference type="EMBL" id="MU807805">
    <property type="protein sequence ID" value="KAJ3831102.1"/>
    <property type="molecule type" value="Genomic_DNA"/>
</dbReference>
<accession>A0AA38U2C4</accession>
<sequence>MWTGSFWNTVQERIPRGGTVAPVILATDKTQLTQFSGNKSAYPVYLTLGNIPKALRRKPGSRACILIAYLSVDKPGKSGLTQKELKLRKYQLFHRSMSIILEPLKRAGNPRGGGIEMTGGDGCVRRVYPVLATYVADYPEQCLVTCTKYGTCPRCRVKADNLHSPDPSEPRTQRWTLQKIVEAQQAAGGGGKGVHARTMKDDIVGGNYDPFWAGFPLTDIHRCIAPDVLHQLFQGVLKHLVSWVQKIVGEEELDERIRRLPPAPGVRYFSKGIANLAQVSGTERK</sequence>
<evidence type="ECO:0000313" key="1">
    <source>
        <dbReference type="EMBL" id="KAJ3831102.1"/>
    </source>
</evidence>
<dbReference type="Proteomes" id="UP001163846">
    <property type="component" value="Unassembled WGS sequence"/>
</dbReference>
<gene>
    <name evidence="1" type="ORF">F5878DRAFT_505297</name>
</gene>
<keyword evidence="2" id="KW-1185">Reference proteome</keyword>
<comment type="caution">
    <text evidence="1">The sequence shown here is derived from an EMBL/GenBank/DDBJ whole genome shotgun (WGS) entry which is preliminary data.</text>
</comment>